<dbReference type="Gene3D" id="3.60.120.10">
    <property type="entry name" value="Anthranilate synthase"/>
    <property type="match status" value="1"/>
</dbReference>
<dbReference type="SUPFAM" id="SSF56322">
    <property type="entry name" value="ADC synthase"/>
    <property type="match status" value="1"/>
</dbReference>
<evidence type="ECO:0000256" key="6">
    <source>
        <dbReference type="ARBA" id="ARBA00020653"/>
    </source>
</evidence>
<evidence type="ECO:0000259" key="16">
    <source>
        <dbReference type="Pfam" id="PF00425"/>
    </source>
</evidence>
<dbReference type="InterPro" id="IPR019999">
    <property type="entry name" value="Anth_synth_I-like"/>
</dbReference>
<comment type="similarity">
    <text evidence="3 15">Belongs to the anthranilate synthase component I family.</text>
</comment>
<evidence type="ECO:0000256" key="1">
    <source>
        <dbReference type="ARBA" id="ARBA00001946"/>
    </source>
</evidence>
<dbReference type="UniPathway" id="UPA00035">
    <property type="reaction ID" value="UER00040"/>
</dbReference>
<evidence type="ECO:0000256" key="9">
    <source>
        <dbReference type="ARBA" id="ARBA00022822"/>
    </source>
</evidence>
<dbReference type="PRINTS" id="PR00095">
    <property type="entry name" value="ANTSNTHASEI"/>
</dbReference>
<evidence type="ECO:0000256" key="15">
    <source>
        <dbReference type="RuleBase" id="RU364045"/>
    </source>
</evidence>
<dbReference type="GO" id="GO:0046872">
    <property type="term" value="F:metal ion binding"/>
    <property type="evidence" value="ECO:0007669"/>
    <property type="project" value="UniProtKB-KW"/>
</dbReference>
<dbReference type="AlphaFoldDB" id="A0A011VT09"/>
<accession>A0A011VT09</accession>
<dbReference type="InterPro" id="IPR005801">
    <property type="entry name" value="ADC_synthase"/>
</dbReference>
<dbReference type="EC" id="4.1.3.27" evidence="5 15"/>
<protein>
    <recommendedName>
        <fullName evidence="6 15">Anthranilate synthase component 1</fullName>
        <ecNumber evidence="5 15">4.1.3.27</ecNumber>
    </recommendedName>
</protein>
<evidence type="ECO:0000256" key="8">
    <source>
        <dbReference type="ARBA" id="ARBA00022723"/>
    </source>
</evidence>
<dbReference type="InterPro" id="IPR006805">
    <property type="entry name" value="Anth_synth_I_N"/>
</dbReference>
<reference evidence="18 19" key="1">
    <citation type="submission" date="2013-06" db="EMBL/GenBank/DDBJ databases">
        <title>Rumen cellulosomics: divergent fiber-degrading strategies revealed by comparative genome-wide analysis of six Ruminococcal strains.</title>
        <authorList>
            <person name="Dassa B."/>
            <person name="Borovok I."/>
            <person name="Lamed R."/>
            <person name="Flint H."/>
            <person name="Yeoman C.J."/>
            <person name="White B."/>
            <person name="Bayer E.A."/>
        </authorList>
    </citation>
    <scope>NUCLEOTIDE SEQUENCE [LARGE SCALE GENOMIC DNA]</scope>
    <source>
        <strain evidence="18 19">SY3</strain>
    </source>
</reference>
<feature type="domain" description="Chorismate-utilising enzyme C-terminal" evidence="16">
    <location>
        <begin position="224"/>
        <end position="477"/>
    </location>
</feature>
<evidence type="ECO:0000256" key="2">
    <source>
        <dbReference type="ARBA" id="ARBA00004873"/>
    </source>
</evidence>
<evidence type="ECO:0000256" key="3">
    <source>
        <dbReference type="ARBA" id="ARBA00009562"/>
    </source>
</evidence>
<dbReference type="GO" id="GO:0004049">
    <property type="term" value="F:anthranilate synthase activity"/>
    <property type="evidence" value="ECO:0007669"/>
    <property type="project" value="UniProtKB-EC"/>
</dbReference>
<dbReference type="PANTHER" id="PTHR11236">
    <property type="entry name" value="AMINOBENZOATE/ANTHRANILATE SYNTHASE"/>
    <property type="match status" value="1"/>
</dbReference>
<dbReference type="InterPro" id="IPR015890">
    <property type="entry name" value="Chorismate_C"/>
</dbReference>
<proteinExistence type="inferred from homology"/>
<dbReference type="Proteomes" id="UP000021369">
    <property type="component" value="Unassembled WGS sequence"/>
</dbReference>
<dbReference type="PANTHER" id="PTHR11236:SF48">
    <property type="entry name" value="ISOCHORISMATE SYNTHASE MENF"/>
    <property type="match status" value="1"/>
</dbReference>
<comment type="pathway">
    <text evidence="2 15">Amino-acid biosynthesis; L-tryptophan biosynthesis; L-tryptophan from chorismate: step 1/5.</text>
</comment>
<dbReference type="InterPro" id="IPR005256">
    <property type="entry name" value="Anth_synth_I_PabB"/>
</dbReference>
<dbReference type="PATRIC" id="fig|1341156.4.peg.2741"/>
<dbReference type="RefSeq" id="WP_037289664.1">
    <property type="nucleotide sequence ID" value="NZ_JEOB01000004.1"/>
</dbReference>
<keyword evidence="11 15" id="KW-0057">Aromatic amino acid biosynthesis</keyword>
<keyword evidence="19" id="KW-1185">Reference proteome</keyword>
<comment type="function">
    <text evidence="13 15">Part of a heterotetrameric complex that catalyzes the two-step biosynthesis of anthranilate, an intermediate in the biosynthesis of L-tryptophan. In the first step, the glutamine-binding beta subunit (TrpG) of anthranilate synthase (AS) provides the glutamine amidotransferase activity which generates ammonia as a substrate that, along with chorismate, is used in the second step, catalyzed by the large alpha subunit of AS (TrpE) to produce anthranilate. In the absence of TrpG, TrpE can synthesize anthranilate directly from chorismate and high concentrations of ammonia.</text>
</comment>
<dbReference type="OrthoDB" id="9803598at2"/>
<comment type="cofactor">
    <cofactor evidence="1 15">
        <name>Mg(2+)</name>
        <dbReference type="ChEBI" id="CHEBI:18420"/>
    </cofactor>
</comment>
<evidence type="ECO:0000259" key="17">
    <source>
        <dbReference type="Pfam" id="PF04715"/>
    </source>
</evidence>
<comment type="catalytic activity">
    <reaction evidence="14 15">
        <text>chorismate + L-glutamine = anthranilate + pyruvate + L-glutamate + H(+)</text>
        <dbReference type="Rhea" id="RHEA:21732"/>
        <dbReference type="ChEBI" id="CHEBI:15361"/>
        <dbReference type="ChEBI" id="CHEBI:15378"/>
        <dbReference type="ChEBI" id="CHEBI:16567"/>
        <dbReference type="ChEBI" id="CHEBI:29748"/>
        <dbReference type="ChEBI" id="CHEBI:29985"/>
        <dbReference type="ChEBI" id="CHEBI:58359"/>
        <dbReference type="EC" id="4.1.3.27"/>
    </reaction>
</comment>
<evidence type="ECO:0000313" key="18">
    <source>
        <dbReference type="EMBL" id="EXM37773.1"/>
    </source>
</evidence>
<comment type="caution">
    <text evidence="18">The sequence shown here is derived from an EMBL/GenBank/DDBJ whole genome shotgun (WGS) entry which is preliminary data.</text>
</comment>
<gene>
    <name evidence="15" type="primary">trpE</name>
    <name evidence="18" type="ORF">RASY3_15710</name>
</gene>
<name>A0A011VT09_RUMAL</name>
<keyword evidence="12 15" id="KW-0456">Lyase</keyword>
<dbReference type="Pfam" id="PF00425">
    <property type="entry name" value="Chorismate_bind"/>
    <property type="match status" value="1"/>
</dbReference>
<keyword evidence="10 15" id="KW-0460">Magnesium</keyword>
<sequence>MLYPNLEDVKKYLESYKTVPVFYELLMDSCTPIQLFNCLHELYEDCFILESVDNKDKWGRYSYVGIDPKAEYELRNGVMTIKQAGKAPVEVNTDDPIGFLSKVIEEHKSPRFESYPKLTGGLMGYFAYDMVRYFEKKLTNIPKDDLGMADADLFMFEKLVAYDHLSNKAVIILNINSTDDIDAKYAACEQTALDIVIALKSYQPEVKKRKPMPDDIEVRSNISKEQYLENVRKAKEYIKDGDIFQIVPSQRFEMDNPPDSFDVYRMLRSTNPSPYLFYFKHADYAFAGASPEMLVSVEKGTVVTRPIAGTIKRGATHDEDIMNEQRLINDPKERAEHTMLVDLGRNDIGKVSEFGSVEVTDLMVVERYSKVMHIVSNVKGKLREDKKPLDALMAVLPAGTLSGAPKVRAMEIIDEMETTKRCLYGGTVGYLAFDGSLDTCIAIRTVLFKNNKAYVQAGGGVVADSVPENEYEESCNKALAVINAVKEAARL</sequence>
<dbReference type="Pfam" id="PF04715">
    <property type="entry name" value="Anth_synt_I_N"/>
    <property type="match status" value="1"/>
</dbReference>
<feature type="domain" description="Anthranilate synthase component I N-terminal" evidence="17">
    <location>
        <begin position="28"/>
        <end position="170"/>
    </location>
</feature>
<dbReference type="EMBL" id="JEOB01000004">
    <property type="protein sequence ID" value="EXM37773.1"/>
    <property type="molecule type" value="Genomic_DNA"/>
</dbReference>
<evidence type="ECO:0000256" key="5">
    <source>
        <dbReference type="ARBA" id="ARBA00012266"/>
    </source>
</evidence>
<keyword evidence="9 15" id="KW-0822">Tryptophan biosynthesis</keyword>
<keyword evidence="7 15" id="KW-0028">Amino-acid biosynthesis</keyword>
<organism evidence="18 19">
    <name type="scientific">Ruminococcus albus SY3</name>
    <dbReference type="NCBI Taxonomy" id="1341156"/>
    <lineage>
        <taxon>Bacteria</taxon>
        <taxon>Bacillati</taxon>
        <taxon>Bacillota</taxon>
        <taxon>Clostridia</taxon>
        <taxon>Eubacteriales</taxon>
        <taxon>Oscillospiraceae</taxon>
        <taxon>Ruminococcus</taxon>
    </lineage>
</organism>
<evidence type="ECO:0000256" key="13">
    <source>
        <dbReference type="ARBA" id="ARBA00025634"/>
    </source>
</evidence>
<dbReference type="GO" id="GO:0000162">
    <property type="term" value="P:L-tryptophan biosynthetic process"/>
    <property type="evidence" value="ECO:0007669"/>
    <property type="project" value="UniProtKB-UniPathway"/>
</dbReference>
<keyword evidence="8 15" id="KW-0479">Metal-binding</keyword>
<dbReference type="NCBIfam" id="TIGR00564">
    <property type="entry name" value="trpE_most"/>
    <property type="match status" value="1"/>
</dbReference>
<evidence type="ECO:0000256" key="4">
    <source>
        <dbReference type="ARBA" id="ARBA00011575"/>
    </source>
</evidence>
<evidence type="ECO:0000256" key="12">
    <source>
        <dbReference type="ARBA" id="ARBA00023239"/>
    </source>
</evidence>
<evidence type="ECO:0000256" key="11">
    <source>
        <dbReference type="ARBA" id="ARBA00023141"/>
    </source>
</evidence>
<evidence type="ECO:0000256" key="7">
    <source>
        <dbReference type="ARBA" id="ARBA00022605"/>
    </source>
</evidence>
<evidence type="ECO:0000256" key="14">
    <source>
        <dbReference type="ARBA" id="ARBA00047683"/>
    </source>
</evidence>
<evidence type="ECO:0000313" key="19">
    <source>
        <dbReference type="Proteomes" id="UP000021369"/>
    </source>
</evidence>
<evidence type="ECO:0000256" key="10">
    <source>
        <dbReference type="ARBA" id="ARBA00022842"/>
    </source>
</evidence>
<comment type="subunit">
    <text evidence="4 15">Heterotetramer consisting of two non-identical subunits: a beta subunit (TrpG) and a large alpha subunit (TrpE).</text>
</comment>